<dbReference type="AlphaFoldDB" id="A0A5C5X9Z6"/>
<feature type="signal peptide" evidence="1">
    <location>
        <begin position="1"/>
        <end position="27"/>
    </location>
</feature>
<keyword evidence="3" id="KW-1185">Reference proteome</keyword>
<proteinExistence type="predicted"/>
<reference evidence="2 3" key="1">
    <citation type="submission" date="2019-02" db="EMBL/GenBank/DDBJ databases">
        <title>Deep-cultivation of Planctomycetes and their phenomic and genomic characterization uncovers novel biology.</title>
        <authorList>
            <person name="Wiegand S."/>
            <person name="Jogler M."/>
            <person name="Boedeker C."/>
            <person name="Pinto D."/>
            <person name="Vollmers J."/>
            <person name="Rivas-Marin E."/>
            <person name="Kohn T."/>
            <person name="Peeters S.H."/>
            <person name="Heuer A."/>
            <person name="Rast P."/>
            <person name="Oberbeckmann S."/>
            <person name="Bunk B."/>
            <person name="Jeske O."/>
            <person name="Meyerdierks A."/>
            <person name="Storesund J.E."/>
            <person name="Kallscheuer N."/>
            <person name="Luecker S."/>
            <person name="Lage O.M."/>
            <person name="Pohl T."/>
            <person name="Merkel B.J."/>
            <person name="Hornburger P."/>
            <person name="Mueller R.-W."/>
            <person name="Bruemmer F."/>
            <person name="Labrenz M."/>
            <person name="Spormann A.M."/>
            <person name="Op Den Camp H."/>
            <person name="Overmann J."/>
            <person name="Amann R."/>
            <person name="Jetten M.S.M."/>
            <person name="Mascher T."/>
            <person name="Medema M.H."/>
            <person name="Devos D.P."/>
            <person name="Kaster A.-K."/>
            <person name="Ovreas L."/>
            <person name="Rohde M."/>
            <person name="Galperin M.Y."/>
            <person name="Jogler C."/>
        </authorList>
    </citation>
    <scope>NUCLEOTIDE SEQUENCE [LARGE SCALE GENOMIC DNA]</scope>
    <source>
        <strain evidence="2 3">Pan54</strain>
    </source>
</reference>
<dbReference type="Proteomes" id="UP000316095">
    <property type="component" value="Unassembled WGS sequence"/>
</dbReference>
<dbReference type="RefSeq" id="WP_146501980.1">
    <property type="nucleotide sequence ID" value="NZ_SJPG01000001.1"/>
</dbReference>
<organism evidence="2 3">
    <name type="scientific">Rubinisphaera italica</name>
    <dbReference type="NCBI Taxonomy" id="2527969"/>
    <lineage>
        <taxon>Bacteria</taxon>
        <taxon>Pseudomonadati</taxon>
        <taxon>Planctomycetota</taxon>
        <taxon>Planctomycetia</taxon>
        <taxon>Planctomycetales</taxon>
        <taxon>Planctomycetaceae</taxon>
        <taxon>Rubinisphaera</taxon>
    </lineage>
</organism>
<sequence length="150" mass="16489" precursor="true">MTSPKCFLLTALSIAILYEIATFPAWSAPPKQASSESTQRIIPGVPVQASHAHNILVRIVAVTPIQKTDDTLLLKLEVERYYGKITTDSLNLAKKHETMRFSILFPASPDADIRPGDLINYWLVGYSPMRGGNVADNSGIVHERSPTKGE</sequence>
<gene>
    <name evidence="2" type="ORF">Pan54_05000</name>
</gene>
<evidence type="ECO:0000313" key="3">
    <source>
        <dbReference type="Proteomes" id="UP000316095"/>
    </source>
</evidence>
<name>A0A5C5X9Z6_9PLAN</name>
<dbReference type="EMBL" id="SJPG01000001">
    <property type="protein sequence ID" value="TWT59790.1"/>
    <property type="molecule type" value="Genomic_DNA"/>
</dbReference>
<evidence type="ECO:0000313" key="2">
    <source>
        <dbReference type="EMBL" id="TWT59790.1"/>
    </source>
</evidence>
<feature type="chain" id="PRO_5023016385" evidence="1">
    <location>
        <begin position="28"/>
        <end position="150"/>
    </location>
</feature>
<accession>A0A5C5X9Z6</accession>
<keyword evidence="1" id="KW-0732">Signal</keyword>
<evidence type="ECO:0000256" key="1">
    <source>
        <dbReference type="SAM" id="SignalP"/>
    </source>
</evidence>
<comment type="caution">
    <text evidence="2">The sequence shown here is derived from an EMBL/GenBank/DDBJ whole genome shotgun (WGS) entry which is preliminary data.</text>
</comment>
<protein>
    <submittedName>
        <fullName evidence="2">Uncharacterized protein</fullName>
    </submittedName>
</protein>